<dbReference type="PROSITE" id="PS51336">
    <property type="entry name" value="DM10"/>
    <property type="match status" value="1"/>
</dbReference>
<evidence type="ECO:0000256" key="6">
    <source>
        <dbReference type="PROSITE-ProRule" id="PRU00706"/>
    </source>
</evidence>
<evidence type="ECO:0000256" key="7">
    <source>
        <dbReference type="RuleBase" id="RU004011"/>
    </source>
</evidence>
<dbReference type="Gene3D" id="2.30.29.170">
    <property type="match status" value="1"/>
</dbReference>
<keyword evidence="10" id="KW-1185">Reference proteome</keyword>
<dbReference type="SUPFAM" id="SSF54919">
    <property type="entry name" value="Nucleoside diphosphate kinase, NDK"/>
    <property type="match status" value="1"/>
</dbReference>
<evidence type="ECO:0000256" key="2">
    <source>
        <dbReference type="ARBA" id="ARBA00004245"/>
    </source>
</evidence>
<dbReference type="PROSITE" id="PS51374">
    <property type="entry name" value="NDPK_LIKE"/>
    <property type="match status" value="1"/>
</dbReference>
<evidence type="ECO:0000256" key="3">
    <source>
        <dbReference type="ARBA" id="ARBA00022490"/>
    </source>
</evidence>
<keyword evidence="3" id="KW-0963">Cytoplasm</keyword>
<dbReference type="SMART" id="SM00562">
    <property type="entry name" value="NDK"/>
    <property type="match status" value="1"/>
</dbReference>
<dbReference type="InterPro" id="IPR036850">
    <property type="entry name" value="NDK-like_dom_sf"/>
</dbReference>
<evidence type="ECO:0000256" key="4">
    <source>
        <dbReference type="ARBA" id="ARBA00023212"/>
    </source>
</evidence>
<keyword evidence="4" id="KW-0206">Cytoskeleton</keyword>
<dbReference type="FunFam" id="3.30.70.141:FF:000004">
    <property type="entry name" value="Nucleoside diphosphate kinase 7"/>
    <property type="match status" value="1"/>
</dbReference>
<evidence type="ECO:0000256" key="1">
    <source>
        <dbReference type="ARBA" id="ARBA00004138"/>
    </source>
</evidence>
<dbReference type="InterPro" id="IPR034907">
    <property type="entry name" value="NDK-like_dom"/>
</dbReference>
<dbReference type="InterPro" id="IPR037993">
    <property type="entry name" value="NDPk7B"/>
</dbReference>
<dbReference type="EMBL" id="BRXX01000124">
    <property type="protein sequence ID" value="GMH92115.1"/>
    <property type="molecule type" value="Genomic_DNA"/>
</dbReference>
<dbReference type="CDD" id="cd04412">
    <property type="entry name" value="NDPk7B"/>
    <property type="match status" value="1"/>
</dbReference>
<evidence type="ECO:0000256" key="5">
    <source>
        <dbReference type="ARBA" id="ARBA00023273"/>
    </source>
</evidence>
<dbReference type="PANTHER" id="PTHR43109">
    <property type="entry name" value="NUCLEOSIDE DIPHOSPHATE KINASE 7"/>
    <property type="match status" value="1"/>
</dbReference>
<comment type="caution">
    <text evidence="6">Lacks conserved residue(s) required for the propagation of feature annotation.</text>
</comment>
<dbReference type="AlphaFoldDB" id="A0A9W7BQA9"/>
<dbReference type="SMART" id="SM00676">
    <property type="entry name" value="DM10"/>
    <property type="match status" value="1"/>
</dbReference>
<dbReference type="GO" id="GO:0005879">
    <property type="term" value="C:axonemal microtubule"/>
    <property type="evidence" value="ECO:0007669"/>
    <property type="project" value="TreeGrafter"/>
</dbReference>
<dbReference type="Pfam" id="PF06565">
    <property type="entry name" value="DM10_dom"/>
    <property type="match status" value="1"/>
</dbReference>
<dbReference type="Pfam" id="PF00334">
    <property type="entry name" value="NDK"/>
    <property type="match status" value="1"/>
</dbReference>
<reference evidence="10" key="1">
    <citation type="journal article" date="2023" name="Commun. Biol.">
        <title>Genome analysis of Parmales, the sister group of diatoms, reveals the evolutionary specialization of diatoms from phago-mixotrophs to photoautotrophs.</title>
        <authorList>
            <person name="Ban H."/>
            <person name="Sato S."/>
            <person name="Yoshikawa S."/>
            <person name="Yamada K."/>
            <person name="Nakamura Y."/>
            <person name="Ichinomiya M."/>
            <person name="Sato N."/>
            <person name="Blanc-Mathieu R."/>
            <person name="Endo H."/>
            <person name="Kuwata A."/>
            <person name="Ogata H."/>
        </authorList>
    </citation>
    <scope>NUCLEOTIDE SEQUENCE [LARGE SCALE GENOMIC DNA]</scope>
    <source>
        <strain evidence="10">NIES 3699</strain>
    </source>
</reference>
<dbReference type="PANTHER" id="PTHR43109:SF2">
    <property type="entry name" value="NUCLEOSIDE DIPHOSPHATE KINASE 7"/>
    <property type="match status" value="1"/>
</dbReference>
<name>A0A9W7BQA9_9STRA</name>
<dbReference type="GO" id="GO:0006183">
    <property type="term" value="P:GTP biosynthetic process"/>
    <property type="evidence" value="ECO:0007669"/>
    <property type="project" value="InterPro"/>
</dbReference>
<accession>A0A9W7BQA9</accession>
<gene>
    <name evidence="9" type="ORF">TrVE_jg8913</name>
</gene>
<dbReference type="GO" id="GO:0006228">
    <property type="term" value="P:UTP biosynthetic process"/>
    <property type="evidence" value="ECO:0007669"/>
    <property type="project" value="InterPro"/>
</dbReference>
<comment type="caution">
    <text evidence="9">The sequence shown here is derived from an EMBL/GenBank/DDBJ whole genome shotgun (WGS) entry which is preliminary data.</text>
</comment>
<keyword evidence="5" id="KW-0966">Cell projection</keyword>
<proteinExistence type="inferred from homology"/>
<dbReference type="PRINTS" id="PR01243">
    <property type="entry name" value="NUCDPKINASE"/>
</dbReference>
<dbReference type="Proteomes" id="UP001165160">
    <property type="component" value="Unassembled WGS sequence"/>
</dbReference>
<comment type="similarity">
    <text evidence="6 7">Belongs to the NDK family.</text>
</comment>
<dbReference type="Gene3D" id="3.30.70.141">
    <property type="entry name" value="Nucleoside diphosphate kinase-like domain"/>
    <property type="match status" value="1"/>
</dbReference>
<dbReference type="GO" id="GO:0004550">
    <property type="term" value="F:nucleoside diphosphate kinase activity"/>
    <property type="evidence" value="ECO:0007669"/>
    <property type="project" value="InterPro"/>
</dbReference>
<organism evidence="9 10">
    <name type="scientific">Triparma verrucosa</name>
    <dbReference type="NCBI Taxonomy" id="1606542"/>
    <lineage>
        <taxon>Eukaryota</taxon>
        <taxon>Sar</taxon>
        <taxon>Stramenopiles</taxon>
        <taxon>Ochrophyta</taxon>
        <taxon>Bolidophyceae</taxon>
        <taxon>Parmales</taxon>
        <taxon>Triparmaceae</taxon>
        <taxon>Triparma</taxon>
    </lineage>
</organism>
<feature type="domain" description="DM10" evidence="8">
    <location>
        <begin position="6"/>
        <end position="95"/>
    </location>
</feature>
<evidence type="ECO:0000259" key="8">
    <source>
        <dbReference type="PROSITE" id="PS51336"/>
    </source>
</evidence>
<comment type="subcellular location">
    <subcellularLocation>
        <location evidence="1">Cell projection</location>
        <location evidence="1">Cilium</location>
    </subcellularLocation>
    <subcellularLocation>
        <location evidence="2">Cytoplasm</location>
        <location evidence="2">Cytoskeleton</location>
    </subcellularLocation>
</comment>
<sequence length="328" mass="36090">MVLCDKDEVLGFLAEWYDPRPQLKRKFLLKYYSATHDAEMIEVEKHRCFLKRSKLPSTVFPSDFSVGSQVLIYGRELKILDYADPLTRTKLAPKSEATSIWITPSQYGSVGAIVSDCEANGYMVMKLKTIDNGDGIGLAVSLKGPKAVTGTKDLLSKYGGGVLCAESAGDVETMEGQYFGSTETTATLDSCTCVVIKPHAVKAKVSGDIISTIMAQGYEISAMQTFILERASASEFLEVYKGVVQDYSTHVDEFTTGIVIAMEVRAEDAVSTFRSTAGPWDVEMAKELYPKSIRGKHGVDNIRNAVHCTDLPEDGQSECEYFFDLLQN</sequence>
<dbReference type="InterPro" id="IPR001564">
    <property type="entry name" value="Nucleoside_diP_kinase"/>
</dbReference>
<dbReference type="InterPro" id="IPR006602">
    <property type="entry name" value="DM10_dom"/>
</dbReference>
<evidence type="ECO:0000313" key="10">
    <source>
        <dbReference type="Proteomes" id="UP001165160"/>
    </source>
</evidence>
<protein>
    <recommendedName>
        <fullName evidence="8">DM10 domain-containing protein</fullName>
    </recommendedName>
</protein>
<evidence type="ECO:0000313" key="9">
    <source>
        <dbReference type="EMBL" id="GMH92115.1"/>
    </source>
</evidence>
<dbReference type="GO" id="GO:0006241">
    <property type="term" value="P:CTP biosynthetic process"/>
    <property type="evidence" value="ECO:0007669"/>
    <property type="project" value="InterPro"/>
</dbReference>